<gene>
    <name evidence="10" type="ORF">Afil01_15450</name>
</gene>
<comment type="caution">
    <text evidence="10">The sequence shown here is derived from an EMBL/GenBank/DDBJ whole genome shotgun (WGS) entry which is preliminary data.</text>
</comment>
<dbReference type="InterPro" id="IPR003838">
    <property type="entry name" value="ABC3_permease_C"/>
</dbReference>
<feature type="transmembrane region" description="Helical" evidence="7">
    <location>
        <begin position="567"/>
        <end position="591"/>
    </location>
</feature>
<dbReference type="Pfam" id="PF02687">
    <property type="entry name" value="FtsX"/>
    <property type="match status" value="2"/>
</dbReference>
<keyword evidence="3 7" id="KW-0812">Transmembrane</keyword>
<evidence type="ECO:0000256" key="5">
    <source>
        <dbReference type="ARBA" id="ARBA00023136"/>
    </source>
</evidence>
<feature type="transmembrane region" description="Helical" evidence="7">
    <location>
        <begin position="660"/>
        <end position="682"/>
    </location>
</feature>
<dbReference type="EMBL" id="BSTX01000001">
    <property type="protein sequence ID" value="GLZ76738.1"/>
    <property type="molecule type" value="Genomic_DNA"/>
</dbReference>
<feature type="transmembrane region" description="Helical" evidence="7">
    <location>
        <begin position="208"/>
        <end position="233"/>
    </location>
</feature>
<feature type="chain" id="PRO_5040886701" description="ABC3 transporter permease C-terminal domain-containing protein" evidence="8">
    <location>
        <begin position="25"/>
        <end position="700"/>
    </location>
</feature>
<evidence type="ECO:0000313" key="11">
    <source>
        <dbReference type="Proteomes" id="UP001165079"/>
    </source>
</evidence>
<evidence type="ECO:0000313" key="10">
    <source>
        <dbReference type="EMBL" id="GLZ76738.1"/>
    </source>
</evidence>
<proteinExistence type="inferred from homology"/>
<evidence type="ECO:0000256" key="3">
    <source>
        <dbReference type="ARBA" id="ARBA00022692"/>
    </source>
</evidence>
<sequence length="700" mass="69274">MSRRIPAIVIALSALIAMTAAVLAGNLLAVSDGPFEDAFAAHNGAHLAVTGTNLPASAPGVAASAGPYPLAMVTARSREGFEIPLAIAGREEGGGIDALTLLDGRWPAADGEIVMSALPGEGPPPPGFAFTVEGRELTIVGTAYSVTGTASAWATPAQAAAWAKGRTQMLYRLSDPEAVDAAKAALGPVEAAASWLDVKTAAERDTGVYLPFLSAFGVLGLVLSGLVVGNVVAGAVSGGRRRIGVLKAVGFTPAQVVRGYVARALVPAAVGVVLGGVIGNLGAVPLLEAAGEAYRTVPSGPNPPVTVAAAIGLPLIVAVVAWAAAARAGRLRTVDALAPARATGRARGRRAAALAARSPLPRSVSLGLARPFARPGRAAAVLLAVALGAAAVTFAAGLATSLGEVAAARSHGLDVTVEAHDDPAGVAAKLAGHRFYGSRTTERIVSGRNTDVTGLTGDTALAGYRMTEGRWFSAPGEAVAAGPFLAATGTAIGGTVTVEGTTLTIVGEVFDTRFDGMRVLAAAGDLGMEPDMFYVAGATADEIAALGLVAEDSGDGGGQMIGALNAIAAAFTVLLVAVAGLGVVNGVVLDVRDRARDLGVHKALGMTPRQTVAGVVASIAPAGLLGALLGVPAGMALHTYVVPAMGSGAGTKLPVAALEVFGPGLLAAVAVAGPVIAVLGALCPASWAAGVRTATALRGE</sequence>
<keyword evidence="2" id="KW-1003">Cell membrane</keyword>
<feature type="transmembrane region" description="Helical" evidence="7">
    <location>
        <begin position="378"/>
        <end position="399"/>
    </location>
</feature>
<keyword evidence="8" id="KW-0732">Signal</keyword>
<dbReference type="GO" id="GO:0022857">
    <property type="term" value="F:transmembrane transporter activity"/>
    <property type="evidence" value="ECO:0007669"/>
    <property type="project" value="TreeGrafter"/>
</dbReference>
<evidence type="ECO:0000256" key="2">
    <source>
        <dbReference type="ARBA" id="ARBA00022475"/>
    </source>
</evidence>
<evidence type="ECO:0000256" key="4">
    <source>
        <dbReference type="ARBA" id="ARBA00022989"/>
    </source>
</evidence>
<comment type="similarity">
    <text evidence="6">Belongs to the ABC-4 integral membrane protein family.</text>
</comment>
<keyword evidence="4 7" id="KW-1133">Transmembrane helix</keyword>
<organism evidence="10 11">
    <name type="scientific">Actinorhabdospora filicis</name>
    <dbReference type="NCBI Taxonomy" id="1785913"/>
    <lineage>
        <taxon>Bacteria</taxon>
        <taxon>Bacillati</taxon>
        <taxon>Actinomycetota</taxon>
        <taxon>Actinomycetes</taxon>
        <taxon>Micromonosporales</taxon>
        <taxon>Micromonosporaceae</taxon>
        <taxon>Actinorhabdospora</taxon>
    </lineage>
</organism>
<accession>A0A9W6SIQ4</accession>
<keyword evidence="5 7" id="KW-0472">Membrane</keyword>
<reference evidence="10" key="1">
    <citation type="submission" date="2023-03" db="EMBL/GenBank/DDBJ databases">
        <title>Actinorhabdospora filicis NBRC 111898.</title>
        <authorList>
            <person name="Ichikawa N."/>
            <person name="Sato H."/>
            <person name="Tonouchi N."/>
        </authorList>
    </citation>
    <scope>NUCLEOTIDE SEQUENCE</scope>
    <source>
        <strain evidence="10">NBRC 111898</strain>
    </source>
</reference>
<dbReference type="RefSeq" id="WP_285661899.1">
    <property type="nucleotide sequence ID" value="NZ_BSTX01000001.1"/>
</dbReference>
<protein>
    <recommendedName>
        <fullName evidence="9">ABC3 transporter permease C-terminal domain-containing protein</fullName>
    </recommendedName>
</protein>
<feature type="signal peptide" evidence="8">
    <location>
        <begin position="1"/>
        <end position="24"/>
    </location>
</feature>
<evidence type="ECO:0000256" key="8">
    <source>
        <dbReference type="SAM" id="SignalP"/>
    </source>
</evidence>
<evidence type="ECO:0000259" key="9">
    <source>
        <dbReference type="Pfam" id="PF02687"/>
    </source>
</evidence>
<feature type="transmembrane region" description="Helical" evidence="7">
    <location>
        <begin position="264"/>
        <end position="287"/>
    </location>
</feature>
<keyword evidence="11" id="KW-1185">Reference proteome</keyword>
<feature type="transmembrane region" description="Helical" evidence="7">
    <location>
        <begin position="307"/>
        <end position="325"/>
    </location>
</feature>
<evidence type="ECO:0000256" key="6">
    <source>
        <dbReference type="ARBA" id="ARBA00038076"/>
    </source>
</evidence>
<feature type="domain" description="ABC3 transporter permease C-terminal" evidence="9">
    <location>
        <begin position="215"/>
        <end position="327"/>
    </location>
</feature>
<dbReference type="AlphaFoldDB" id="A0A9W6SIQ4"/>
<comment type="subcellular location">
    <subcellularLocation>
        <location evidence="1">Cell membrane</location>
        <topology evidence="1">Multi-pass membrane protein</topology>
    </subcellularLocation>
</comment>
<dbReference type="PANTHER" id="PTHR30572:SF4">
    <property type="entry name" value="ABC TRANSPORTER PERMEASE YTRF"/>
    <property type="match status" value="1"/>
</dbReference>
<dbReference type="Proteomes" id="UP001165079">
    <property type="component" value="Unassembled WGS sequence"/>
</dbReference>
<evidence type="ECO:0000256" key="1">
    <source>
        <dbReference type="ARBA" id="ARBA00004651"/>
    </source>
</evidence>
<feature type="domain" description="ABC3 transporter permease C-terminal" evidence="9">
    <location>
        <begin position="570"/>
        <end position="686"/>
    </location>
</feature>
<dbReference type="PANTHER" id="PTHR30572">
    <property type="entry name" value="MEMBRANE COMPONENT OF TRANSPORTER-RELATED"/>
    <property type="match status" value="1"/>
</dbReference>
<evidence type="ECO:0000256" key="7">
    <source>
        <dbReference type="SAM" id="Phobius"/>
    </source>
</evidence>
<name>A0A9W6SIQ4_9ACTN</name>
<feature type="transmembrane region" description="Helical" evidence="7">
    <location>
        <begin position="612"/>
        <end position="640"/>
    </location>
</feature>
<dbReference type="InterPro" id="IPR050250">
    <property type="entry name" value="Macrolide_Exporter_MacB"/>
</dbReference>
<dbReference type="GO" id="GO:0005886">
    <property type="term" value="C:plasma membrane"/>
    <property type="evidence" value="ECO:0007669"/>
    <property type="project" value="UniProtKB-SubCell"/>
</dbReference>